<evidence type="ECO:0000313" key="5">
    <source>
        <dbReference type="Proteomes" id="UP001218638"/>
    </source>
</evidence>
<dbReference type="PANTHER" id="PTHR16026:SF0">
    <property type="entry name" value="CARTILAGE ACIDIC PROTEIN 1"/>
    <property type="match status" value="1"/>
</dbReference>
<feature type="signal peptide" evidence="2">
    <location>
        <begin position="1"/>
        <end position="20"/>
    </location>
</feature>
<dbReference type="KEGG" id="slom:PXH66_00375"/>
<dbReference type="PANTHER" id="PTHR16026">
    <property type="entry name" value="CARTILAGE ACIDIC PROTEIN 1"/>
    <property type="match status" value="1"/>
</dbReference>
<evidence type="ECO:0000256" key="2">
    <source>
        <dbReference type="SAM" id="SignalP"/>
    </source>
</evidence>
<feature type="domain" description="ASPIC/UnbV" evidence="3">
    <location>
        <begin position="509"/>
        <end position="575"/>
    </location>
</feature>
<gene>
    <name evidence="4" type="ORF">PXH66_00375</name>
</gene>
<organism evidence="4 5">
    <name type="scientific">Synoicihabitans lomoniglobus</name>
    <dbReference type="NCBI Taxonomy" id="2909285"/>
    <lineage>
        <taxon>Bacteria</taxon>
        <taxon>Pseudomonadati</taxon>
        <taxon>Verrucomicrobiota</taxon>
        <taxon>Opitutia</taxon>
        <taxon>Opitutales</taxon>
        <taxon>Opitutaceae</taxon>
        <taxon>Synoicihabitans</taxon>
    </lineage>
</organism>
<dbReference type="InterPro" id="IPR011519">
    <property type="entry name" value="UnbV_ASPIC"/>
</dbReference>
<dbReference type="Pfam" id="PF07593">
    <property type="entry name" value="UnbV_ASPIC"/>
    <property type="match status" value="1"/>
</dbReference>
<dbReference type="Gene3D" id="2.130.10.130">
    <property type="entry name" value="Integrin alpha, N-terminal"/>
    <property type="match status" value="3"/>
</dbReference>
<dbReference type="Pfam" id="PF13517">
    <property type="entry name" value="FG-GAP_3"/>
    <property type="match status" value="5"/>
</dbReference>
<sequence length="1090" mass="116819">MKSSASLLFALTLTSLTATAELRDYPLANRQAAPEGATPFTTLSSDETGVNVPNLYNDPRMWGDRFREYTLGALETGIAVADFDLDGMPDIYAVSKNGPNALYRQAILGRFYDVAVPAGVAVADDPAGQTGAAAVDINQDGAPDIYLCRLDAPNLLFINNGDGTFTEQGEAYGLNIHDASVHASFADYDGDGDLDAYIATNILDFAMSPTGRPDYLMRNNGDGTFTNVATDAGIWGKSQGHTAIWFDANRDGWPDIYVANDFETPDRFYLNNGDGTFTDVVDERLPHVTYFSMGADAGDLNNDGEIDFLVADMRDQTRAGFMTGMEEMGRGLWEMERVAELIPQYMWNAVYLGTGTDRYEEVAHLTGMNATGWTWAARMADLDNDGRTDVFYTNGMLRNFVDADLVDKQNVAPNLNARARVWRDAAPRTEPNLAFRNDGDLGFTNVSTEWGLAHDGVSFGCAIADLDNDGDLDLVYANLEGPPSVVRNDTTSGHRVVIKLQGLAPNRNAIGTEITLESAAGQQIRQVFGERGVVASELGTIIFGLGDTDSITRLSVRWPDGNTSDFDNPPVDRLLVISQPTDEADRPTARLHADLANARFTERAAARGLDYTSDAYPLEELARQRLLPRRLGQTAPALASADVNGDGLTDVFVSGARGQSGALFLATSDGGFSPAPSQPWAAEAADDTGALFLDANQDGHLDLFIAAGGVEPAQGDALLHDRLYFGDGQGGFSAATTLTDGVSTKAVAAADFDGDGRTDLFVGGRSIPGEWPKAPRSFLYRNTPAGLVDVTDNFAPGLRTAGMVTAAAWSDLDADGDPDLVVATEWGPVKVFTNGLHGLADATTALGLADRTGWWSALSIADVNGDGRPDLLAGNVGLNTRYQATADQPVVLYAGDLDGSGGFNLLEAQYDTDGRLYPMRGRSKLSYSFPKLRRSFRTFAKFAEASVEEIFENELLESSLKLEANELRSGVYLQQANGTFVFSPLPTAAQMAPIHGFVHADLDGDGMADLFVAGNDFSPEPSTGRFDGSLGRLFTGNGHGDFTAVSPAHSGLIVPSDTRSVLLLPADATHTQPRVITANAQGPVRLFEKR</sequence>
<evidence type="ECO:0000256" key="1">
    <source>
        <dbReference type="ARBA" id="ARBA00022729"/>
    </source>
</evidence>
<accession>A0AAF0CNZ2</accession>
<dbReference type="InterPro" id="IPR028994">
    <property type="entry name" value="Integrin_alpha_N"/>
</dbReference>
<dbReference type="AlphaFoldDB" id="A0AAF0CNZ2"/>
<keyword evidence="5" id="KW-1185">Reference proteome</keyword>
<dbReference type="SUPFAM" id="SSF69318">
    <property type="entry name" value="Integrin alpha N-terminal domain"/>
    <property type="match status" value="3"/>
</dbReference>
<keyword evidence="1 2" id="KW-0732">Signal</keyword>
<dbReference type="RefSeq" id="WP_330929248.1">
    <property type="nucleotide sequence ID" value="NZ_CP119075.1"/>
</dbReference>
<reference evidence="4" key="1">
    <citation type="submission" date="2023-03" db="EMBL/GenBank/DDBJ databases">
        <title>Lomoglobus Profundus gen. nov., sp. nov., a novel member of the phylum Verrucomicrobia, isolated from deep-marine sediment of South China Sea.</title>
        <authorList>
            <person name="Ahmad T."/>
            <person name="Ishaq S.E."/>
            <person name="Wang F."/>
        </authorList>
    </citation>
    <scope>NUCLEOTIDE SEQUENCE</scope>
    <source>
        <strain evidence="4">LMO-M01</strain>
    </source>
</reference>
<evidence type="ECO:0000313" key="4">
    <source>
        <dbReference type="EMBL" id="WED65301.1"/>
    </source>
</evidence>
<proteinExistence type="predicted"/>
<feature type="chain" id="PRO_5041990139" evidence="2">
    <location>
        <begin position="21"/>
        <end position="1090"/>
    </location>
</feature>
<dbReference type="InterPro" id="IPR027039">
    <property type="entry name" value="Crtac1"/>
</dbReference>
<dbReference type="InterPro" id="IPR013517">
    <property type="entry name" value="FG-GAP"/>
</dbReference>
<name>A0AAF0CNZ2_9BACT</name>
<dbReference type="EMBL" id="CP119075">
    <property type="protein sequence ID" value="WED65301.1"/>
    <property type="molecule type" value="Genomic_DNA"/>
</dbReference>
<protein>
    <submittedName>
        <fullName evidence="4">VCBS repeat-containing protein</fullName>
    </submittedName>
</protein>
<evidence type="ECO:0000259" key="3">
    <source>
        <dbReference type="Pfam" id="PF07593"/>
    </source>
</evidence>
<dbReference type="Proteomes" id="UP001218638">
    <property type="component" value="Chromosome"/>
</dbReference>